<keyword evidence="7" id="KW-1185">Reference proteome</keyword>
<dbReference type="SUPFAM" id="SSF50129">
    <property type="entry name" value="GroES-like"/>
    <property type="match status" value="1"/>
</dbReference>
<evidence type="ECO:0000256" key="3">
    <source>
        <dbReference type="ARBA" id="ARBA00043088"/>
    </source>
</evidence>
<dbReference type="InterPro" id="IPR036291">
    <property type="entry name" value="NAD(P)-bd_dom_sf"/>
</dbReference>
<dbReference type="InterPro" id="IPR047618">
    <property type="entry name" value="QOR-like"/>
</dbReference>
<dbReference type="EMBL" id="MU250524">
    <property type="protein sequence ID" value="KAG7451752.1"/>
    <property type="molecule type" value="Genomic_DNA"/>
</dbReference>
<evidence type="ECO:0000259" key="5">
    <source>
        <dbReference type="SMART" id="SM00829"/>
    </source>
</evidence>
<dbReference type="AlphaFoldDB" id="A0A9P7W400"/>
<dbReference type="InterPro" id="IPR013149">
    <property type="entry name" value="ADH-like_C"/>
</dbReference>
<dbReference type="SMART" id="SM00829">
    <property type="entry name" value="PKS_ER"/>
    <property type="match status" value="1"/>
</dbReference>
<dbReference type="PANTHER" id="PTHR48106:SF13">
    <property type="entry name" value="QUINONE OXIDOREDUCTASE-RELATED"/>
    <property type="match status" value="1"/>
</dbReference>
<dbReference type="FunFam" id="3.40.50.720:FF:000053">
    <property type="entry name" value="Quinone oxidoreductase 1"/>
    <property type="match status" value="1"/>
</dbReference>
<protein>
    <recommendedName>
        <fullName evidence="4">Probable quinone oxidoreductase</fullName>
    </recommendedName>
    <alternativeName>
        <fullName evidence="3">NADPH:quinone reductase</fullName>
    </alternativeName>
</protein>
<dbReference type="RefSeq" id="XP_043045252.1">
    <property type="nucleotide sequence ID" value="XM_043184909.1"/>
</dbReference>
<dbReference type="InterPro" id="IPR020843">
    <property type="entry name" value="ER"/>
</dbReference>
<dbReference type="GO" id="GO:0035925">
    <property type="term" value="F:mRNA 3'-UTR AU-rich region binding"/>
    <property type="evidence" value="ECO:0007669"/>
    <property type="project" value="TreeGrafter"/>
</dbReference>
<dbReference type="GeneID" id="66107206"/>
<evidence type="ECO:0000256" key="1">
    <source>
        <dbReference type="ARBA" id="ARBA00022857"/>
    </source>
</evidence>
<reference evidence="6" key="1">
    <citation type="submission" date="2020-11" db="EMBL/GenBank/DDBJ databases">
        <title>Adaptations for nitrogen fixation in a non-lichenized fungal sporocarp promotes dispersal by wood-feeding termites.</title>
        <authorList>
            <consortium name="DOE Joint Genome Institute"/>
            <person name="Koch R.A."/>
            <person name="Yoon G."/>
            <person name="Arayal U."/>
            <person name="Lail K."/>
            <person name="Amirebrahimi M."/>
            <person name="Labutti K."/>
            <person name="Lipzen A."/>
            <person name="Riley R."/>
            <person name="Barry K."/>
            <person name="Henrissat B."/>
            <person name="Grigoriev I.V."/>
            <person name="Herr J.R."/>
            <person name="Aime M.C."/>
        </authorList>
    </citation>
    <scope>NUCLEOTIDE SEQUENCE</scope>
    <source>
        <strain evidence="6">MCA 3950</strain>
    </source>
</reference>
<evidence type="ECO:0000256" key="4">
    <source>
        <dbReference type="ARBA" id="ARBA00070796"/>
    </source>
</evidence>
<organism evidence="6 7">
    <name type="scientific">Guyanagaster necrorhizus</name>
    <dbReference type="NCBI Taxonomy" id="856835"/>
    <lineage>
        <taxon>Eukaryota</taxon>
        <taxon>Fungi</taxon>
        <taxon>Dikarya</taxon>
        <taxon>Basidiomycota</taxon>
        <taxon>Agaricomycotina</taxon>
        <taxon>Agaricomycetes</taxon>
        <taxon>Agaricomycetidae</taxon>
        <taxon>Agaricales</taxon>
        <taxon>Marasmiineae</taxon>
        <taxon>Physalacriaceae</taxon>
        <taxon>Guyanagaster</taxon>
    </lineage>
</organism>
<dbReference type="Pfam" id="PF00107">
    <property type="entry name" value="ADH_zinc_N"/>
    <property type="match status" value="1"/>
</dbReference>
<proteinExistence type="predicted"/>
<evidence type="ECO:0000313" key="7">
    <source>
        <dbReference type="Proteomes" id="UP000812287"/>
    </source>
</evidence>
<feature type="domain" description="Enoyl reductase (ER)" evidence="5">
    <location>
        <begin position="16"/>
        <end position="337"/>
    </location>
</feature>
<gene>
    <name evidence="6" type="ORF">BT62DRAFT_925932</name>
</gene>
<dbReference type="OrthoDB" id="48317at2759"/>
<dbReference type="Pfam" id="PF08240">
    <property type="entry name" value="ADH_N"/>
    <property type="match status" value="1"/>
</dbReference>
<dbReference type="SUPFAM" id="SSF51735">
    <property type="entry name" value="NAD(P)-binding Rossmann-fold domains"/>
    <property type="match status" value="1"/>
</dbReference>
<dbReference type="CDD" id="cd05286">
    <property type="entry name" value="QOR2"/>
    <property type="match status" value="1"/>
</dbReference>
<sequence length="339" mass="36504">MSLPTTVDAVAISKTGDFDVIEKATLPFPKVHPEDIVVKVEYFGVNFIDTYYRKGLYPIEKFPAVLGTESAGIIAALPTDETVLNDPDYKKRNYTIGSKVLVYGLGAHATYVSVPWTKAHAVPDSIGTNIAAACGVQALTALTFLTESYNVKQGDVILIHTVAGGLGLLMTQLAKHRGATVIGTTSTEEKAEFAKANGADHVILYPVEDTVERVLEITKGEGVHAVFDGVGKDTFDNNLKLLRRKGTLVSVGNASGAVPPKSPLVLTSGNFALLRPTMGNYIVTPEEKYHYTTGVFDLIAKGVFKINIFKEYPFTAESVRQAQKDLTGGKTIGKLLIKV</sequence>
<accession>A0A9P7W400</accession>
<evidence type="ECO:0000256" key="2">
    <source>
        <dbReference type="ARBA" id="ARBA00023002"/>
    </source>
</evidence>
<keyword evidence="2" id="KW-0560">Oxidoreductase</keyword>
<name>A0A9P7W400_9AGAR</name>
<keyword evidence="1" id="KW-0521">NADP</keyword>
<comment type="caution">
    <text evidence="6">The sequence shown here is derived from an EMBL/GenBank/DDBJ whole genome shotgun (WGS) entry which is preliminary data.</text>
</comment>
<dbReference type="Gene3D" id="3.90.180.10">
    <property type="entry name" value="Medium-chain alcohol dehydrogenases, catalytic domain"/>
    <property type="match status" value="1"/>
</dbReference>
<dbReference type="GO" id="GO:0070402">
    <property type="term" value="F:NADPH binding"/>
    <property type="evidence" value="ECO:0007669"/>
    <property type="project" value="TreeGrafter"/>
</dbReference>
<dbReference type="Proteomes" id="UP000812287">
    <property type="component" value="Unassembled WGS sequence"/>
</dbReference>
<dbReference type="Gene3D" id="3.40.50.720">
    <property type="entry name" value="NAD(P)-binding Rossmann-like Domain"/>
    <property type="match status" value="1"/>
</dbReference>
<dbReference type="InterPro" id="IPR011032">
    <property type="entry name" value="GroES-like_sf"/>
</dbReference>
<dbReference type="InterPro" id="IPR013154">
    <property type="entry name" value="ADH-like_N"/>
</dbReference>
<evidence type="ECO:0000313" key="6">
    <source>
        <dbReference type="EMBL" id="KAG7451752.1"/>
    </source>
</evidence>
<dbReference type="GO" id="GO:0003960">
    <property type="term" value="F:quinone reductase (NADPH) activity"/>
    <property type="evidence" value="ECO:0007669"/>
    <property type="project" value="InterPro"/>
</dbReference>
<dbReference type="GO" id="GO:0005829">
    <property type="term" value="C:cytosol"/>
    <property type="evidence" value="ECO:0007669"/>
    <property type="project" value="TreeGrafter"/>
</dbReference>
<dbReference type="PANTHER" id="PTHR48106">
    <property type="entry name" value="QUINONE OXIDOREDUCTASE PIG3-RELATED"/>
    <property type="match status" value="1"/>
</dbReference>